<evidence type="ECO:0000313" key="2">
    <source>
        <dbReference type="Proteomes" id="UP000238322"/>
    </source>
</evidence>
<proteinExistence type="predicted"/>
<name>A0A2S8FYV1_9BACT</name>
<protein>
    <submittedName>
        <fullName evidence="1">Uncharacterized protein</fullName>
    </submittedName>
</protein>
<organism evidence="1 2">
    <name type="scientific">Blastopirellula marina</name>
    <dbReference type="NCBI Taxonomy" id="124"/>
    <lineage>
        <taxon>Bacteria</taxon>
        <taxon>Pseudomonadati</taxon>
        <taxon>Planctomycetota</taxon>
        <taxon>Planctomycetia</taxon>
        <taxon>Pirellulales</taxon>
        <taxon>Pirellulaceae</taxon>
        <taxon>Blastopirellula</taxon>
    </lineage>
</organism>
<comment type="caution">
    <text evidence="1">The sequence shown here is derived from an EMBL/GenBank/DDBJ whole genome shotgun (WGS) entry which is preliminary data.</text>
</comment>
<gene>
    <name evidence="1" type="ORF">C5Y83_05395</name>
</gene>
<dbReference type="Proteomes" id="UP000238322">
    <property type="component" value="Unassembled WGS sequence"/>
</dbReference>
<sequence length="116" mass="13431">MPGAYEIAAVGNNGLTRLARYRFEGSRRRKSEARLGVCFWKYWLISKKFPQLERHKKMKAPTVHGRLRLLRLNEQRGSVTVQPKVIHRIANFPTMQIRELPLIANFIAISNGQFAL</sequence>
<accession>A0A2S8FYV1</accession>
<evidence type="ECO:0000313" key="1">
    <source>
        <dbReference type="EMBL" id="PQO37379.1"/>
    </source>
</evidence>
<dbReference type="AlphaFoldDB" id="A0A2S8FYV1"/>
<reference evidence="1 2" key="1">
    <citation type="submission" date="2018-02" db="EMBL/GenBank/DDBJ databases">
        <title>Comparative genomes isolates from brazilian mangrove.</title>
        <authorList>
            <person name="Araujo J.E."/>
            <person name="Taketani R.G."/>
            <person name="Silva M.C.P."/>
            <person name="Loureco M.V."/>
            <person name="Andreote F.D."/>
        </authorList>
    </citation>
    <scope>NUCLEOTIDE SEQUENCE [LARGE SCALE GENOMIC DNA]</scope>
    <source>
        <strain evidence="1 2">Hex-1 MGV</strain>
    </source>
</reference>
<dbReference type="EMBL" id="PUHY01000005">
    <property type="protein sequence ID" value="PQO37379.1"/>
    <property type="molecule type" value="Genomic_DNA"/>
</dbReference>